<reference evidence="2" key="1">
    <citation type="submission" date="2021-02" db="EMBL/GenBank/DDBJ databases">
        <authorList>
            <person name="Palmer J.M."/>
        </authorList>
    </citation>
    <scope>NUCLEOTIDE SEQUENCE</scope>
    <source>
        <strain evidence="2">SCRP734</strain>
    </source>
</reference>
<feature type="region of interest" description="Disordered" evidence="1">
    <location>
        <begin position="61"/>
        <end position="83"/>
    </location>
</feature>
<protein>
    <submittedName>
        <fullName evidence="2">von Willebrand factor A domain-containing protein 8</fullName>
    </submittedName>
</protein>
<dbReference type="OrthoDB" id="124080at2759"/>
<dbReference type="AlphaFoldDB" id="A0A8T1V351"/>
<dbReference type="EMBL" id="JAGDFM010001285">
    <property type="protein sequence ID" value="KAG7375326.1"/>
    <property type="molecule type" value="Genomic_DNA"/>
</dbReference>
<evidence type="ECO:0000313" key="3">
    <source>
        <dbReference type="Proteomes" id="UP000694044"/>
    </source>
</evidence>
<sequence>MATSSLYPPNYQLLSDKTIGSVVQRAKVPANRSAPGDHVSEICLSYLNWIRAPPMSAMLSQSTSDQRTGHNHVLPPTVTEDATKTSTRSVEAMHELDGADPFSVVARLAHEVHNHKRNLAGHSERRRKYQVRYRTKQRELTATLEKDVWQLESEIQELRVRRHTSVPTQQTLWTITTEYFRLFRHGFRSPPQALQSITLKFLRASMAPDVVSDCQCGPEAIMAKWRLFSEYFDDVHVELESLGKATSAHSLVGTTTTSVTITEETMRAVFPHLNCDGKGGADGGQWSSLGHKLLNQRLVMPGSVCFDWGSAAKSVVRIHSQSDMLTPMLHLVGSLEDVSLVFAGARVTPDCRLTTLQ</sequence>
<evidence type="ECO:0000313" key="2">
    <source>
        <dbReference type="EMBL" id="KAG7375326.1"/>
    </source>
</evidence>
<organism evidence="2 3">
    <name type="scientific">Phytophthora pseudosyringae</name>
    <dbReference type="NCBI Taxonomy" id="221518"/>
    <lineage>
        <taxon>Eukaryota</taxon>
        <taxon>Sar</taxon>
        <taxon>Stramenopiles</taxon>
        <taxon>Oomycota</taxon>
        <taxon>Peronosporomycetes</taxon>
        <taxon>Peronosporales</taxon>
        <taxon>Peronosporaceae</taxon>
        <taxon>Phytophthora</taxon>
    </lineage>
</organism>
<gene>
    <name evidence="2" type="primary">VWA8_3</name>
    <name evidence="2" type="ORF">PHYPSEUDO_001817</name>
</gene>
<keyword evidence="3" id="KW-1185">Reference proteome</keyword>
<name>A0A8T1V351_9STRA</name>
<dbReference type="CDD" id="cd14686">
    <property type="entry name" value="bZIP"/>
    <property type="match status" value="1"/>
</dbReference>
<evidence type="ECO:0000256" key="1">
    <source>
        <dbReference type="SAM" id="MobiDB-lite"/>
    </source>
</evidence>
<proteinExistence type="predicted"/>
<comment type="caution">
    <text evidence="2">The sequence shown here is derived from an EMBL/GenBank/DDBJ whole genome shotgun (WGS) entry which is preliminary data.</text>
</comment>
<accession>A0A8T1V351</accession>
<dbReference type="Proteomes" id="UP000694044">
    <property type="component" value="Unassembled WGS sequence"/>
</dbReference>